<feature type="region of interest" description="Disordered" evidence="1">
    <location>
        <begin position="27"/>
        <end position="56"/>
    </location>
</feature>
<dbReference type="Proteomes" id="UP000499080">
    <property type="component" value="Unassembled WGS sequence"/>
</dbReference>
<proteinExistence type="predicted"/>
<sequence length="91" mass="10413">MIKEQKTPTCRAGQDRLLRQEHGSWNQLPMTMYHGPHVPKPPLGSASQRRNSGQHNKTFAVSSWDVNYSATTQPKFEVPHEIHTKNLSKSY</sequence>
<evidence type="ECO:0000256" key="1">
    <source>
        <dbReference type="SAM" id="MobiDB-lite"/>
    </source>
</evidence>
<dbReference type="AlphaFoldDB" id="A0A4Y2PFV7"/>
<keyword evidence="3" id="KW-1185">Reference proteome</keyword>
<evidence type="ECO:0000313" key="2">
    <source>
        <dbReference type="EMBL" id="GBN49087.1"/>
    </source>
</evidence>
<evidence type="ECO:0000313" key="3">
    <source>
        <dbReference type="Proteomes" id="UP000499080"/>
    </source>
</evidence>
<organism evidence="2 3">
    <name type="scientific">Araneus ventricosus</name>
    <name type="common">Orbweaver spider</name>
    <name type="synonym">Epeira ventricosa</name>
    <dbReference type="NCBI Taxonomy" id="182803"/>
    <lineage>
        <taxon>Eukaryota</taxon>
        <taxon>Metazoa</taxon>
        <taxon>Ecdysozoa</taxon>
        <taxon>Arthropoda</taxon>
        <taxon>Chelicerata</taxon>
        <taxon>Arachnida</taxon>
        <taxon>Araneae</taxon>
        <taxon>Araneomorphae</taxon>
        <taxon>Entelegynae</taxon>
        <taxon>Araneoidea</taxon>
        <taxon>Araneidae</taxon>
        <taxon>Araneus</taxon>
    </lineage>
</organism>
<accession>A0A4Y2PFV7</accession>
<reference evidence="2 3" key="1">
    <citation type="journal article" date="2019" name="Sci. Rep.">
        <title>Orb-weaving spider Araneus ventricosus genome elucidates the spidroin gene catalogue.</title>
        <authorList>
            <person name="Kono N."/>
            <person name="Nakamura H."/>
            <person name="Ohtoshi R."/>
            <person name="Moran D.A.P."/>
            <person name="Shinohara A."/>
            <person name="Yoshida Y."/>
            <person name="Fujiwara M."/>
            <person name="Mori M."/>
            <person name="Tomita M."/>
            <person name="Arakawa K."/>
        </authorList>
    </citation>
    <scope>NUCLEOTIDE SEQUENCE [LARGE SCALE GENOMIC DNA]</scope>
</reference>
<gene>
    <name evidence="2" type="ORF">AVEN_172844_1</name>
</gene>
<name>A0A4Y2PFV7_ARAVE</name>
<dbReference type="EMBL" id="BGPR01010999">
    <property type="protein sequence ID" value="GBN49087.1"/>
    <property type="molecule type" value="Genomic_DNA"/>
</dbReference>
<comment type="caution">
    <text evidence="2">The sequence shown here is derived from an EMBL/GenBank/DDBJ whole genome shotgun (WGS) entry which is preliminary data.</text>
</comment>
<feature type="compositionally biased region" description="Polar residues" evidence="1">
    <location>
        <begin position="45"/>
        <end position="56"/>
    </location>
</feature>
<protein>
    <submittedName>
        <fullName evidence="2">Uncharacterized protein</fullName>
    </submittedName>
</protein>